<name>A0AAV1V221_9STRA</name>
<reference evidence="1" key="1">
    <citation type="submission" date="2024-01" db="EMBL/GenBank/DDBJ databases">
        <authorList>
            <person name="Webb A."/>
        </authorList>
    </citation>
    <scope>NUCLEOTIDE SEQUENCE</scope>
    <source>
        <strain evidence="1">Pm1</strain>
    </source>
</reference>
<comment type="caution">
    <text evidence="1">The sequence shown here is derived from an EMBL/GenBank/DDBJ whole genome shotgun (WGS) entry which is preliminary data.</text>
</comment>
<dbReference type="Proteomes" id="UP001162060">
    <property type="component" value="Unassembled WGS sequence"/>
</dbReference>
<protein>
    <recommendedName>
        <fullName evidence="3">Polyketide synthase</fullName>
    </recommendedName>
</protein>
<organism evidence="1 2">
    <name type="scientific">Peronospora matthiolae</name>
    <dbReference type="NCBI Taxonomy" id="2874970"/>
    <lineage>
        <taxon>Eukaryota</taxon>
        <taxon>Sar</taxon>
        <taxon>Stramenopiles</taxon>
        <taxon>Oomycota</taxon>
        <taxon>Peronosporomycetes</taxon>
        <taxon>Peronosporales</taxon>
        <taxon>Peronosporaceae</taxon>
        <taxon>Peronospora</taxon>
    </lineage>
</organism>
<sequence>MTQERESDLDGTGYLEEISLSLDPAQWFVWSSDVSCIHAA</sequence>
<proteinExistence type="predicted"/>
<accession>A0AAV1V221</accession>
<evidence type="ECO:0000313" key="1">
    <source>
        <dbReference type="EMBL" id="CAK7940810.1"/>
    </source>
</evidence>
<evidence type="ECO:0008006" key="3">
    <source>
        <dbReference type="Google" id="ProtNLM"/>
    </source>
</evidence>
<gene>
    <name evidence="1" type="ORF">PM001_LOCUS25960</name>
</gene>
<evidence type="ECO:0000313" key="2">
    <source>
        <dbReference type="Proteomes" id="UP001162060"/>
    </source>
</evidence>
<dbReference type="AlphaFoldDB" id="A0AAV1V221"/>
<dbReference type="EMBL" id="CAKLBY020000259">
    <property type="protein sequence ID" value="CAK7940810.1"/>
    <property type="molecule type" value="Genomic_DNA"/>
</dbReference>